<dbReference type="Proteomes" id="UP000299102">
    <property type="component" value="Unassembled WGS sequence"/>
</dbReference>
<dbReference type="EMBL" id="BGZK01000744">
    <property type="protein sequence ID" value="GBP58784.1"/>
    <property type="molecule type" value="Genomic_DNA"/>
</dbReference>
<name>A0A4C1X8W9_EUMVA</name>
<sequence>MPSTHNLLKKEWEIRVVLRGVPREIPIEEVKENLSSQKLPVQRRKPLSSKSKACVPSPELKRSSPANALYLGSVTTSNPTDTRPNIVLNLRVALNAWETTAQRNTRNKDTHGPSACVLYKQKGHTANYQGCPRASKRAPPLEKAAPRLAPARAFSTTQVTLAQRLEYAGFRP</sequence>
<feature type="region of interest" description="Disordered" evidence="1">
    <location>
        <begin position="37"/>
        <end position="60"/>
    </location>
</feature>
<dbReference type="AlphaFoldDB" id="A0A4C1X8W9"/>
<evidence type="ECO:0000256" key="1">
    <source>
        <dbReference type="SAM" id="MobiDB-lite"/>
    </source>
</evidence>
<comment type="caution">
    <text evidence="2">The sequence shown here is derived from an EMBL/GenBank/DDBJ whole genome shotgun (WGS) entry which is preliminary data.</text>
</comment>
<protein>
    <submittedName>
        <fullName evidence="2">Uncharacterized protein</fullName>
    </submittedName>
</protein>
<dbReference type="OrthoDB" id="8123886at2759"/>
<gene>
    <name evidence="2" type="ORF">EVAR_25857_1</name>
</gene>
<proteinExistence type="predicted"/>
<evidence type="ECO:0000313" key="2">
    <source>
        <dbReference type="EMBL" id="GBP58784.1"/>
    </source>
</evidence>
<organism evidence="2 3">
    <name type="scientific">Eumeta variegata</name>
    <name type="common">Bagworm moth</name>
    <name type="synonym">Eumeta japonica</name>
    <dbReference type="NCBI Taxonomy" id="151549"/>
    <lineage>
        <taxon>Eukaryota</taxon>
        <taxon>Metazoa</taxon>
        <taxon>Ecdysozoa</taxon>
        <taxon>Arthropoda</taxon>
        <taxon>Hexapoda</taxon>
        <taxon>Insecta</taxon>
        <taxon>Pterygota</taxon>
        <taxon>Neoptera</taxon>
        <taxon>Endopterygota</taxon>
        <taxon>Lepidoptera</taxon>
        <taxon>Glossata</taxon>
        <taxon>Ditrysia</taxon>
        <taxon>Tineoidea</taxon>
        <taxon>Psychidae</taxon>
        <taxon>Oiketicinae</taxon>
        <taxon>Eumeta</taxon>
    </lineage>
</organism>
<evidence type="ECO:0000313" key="3">
    <source>
        <dbReference type="Proteomes" id="UP000299102"/>
    </source>
</evidence>
<accession>A0A4C1X8W9</accession>
<keyword evidence="3" id="KW-1185">Reference proteome</keyword>
<reference evidence="2 3" key="1">
    <citation type="journal article" date="2019" name="Commun. Biol.">
        <title>The bagworm genome reveals a unique fibroin gene that provides high tensile strength.</title>
        <authorList>
            <person name="Kono N."/>
            <person name="Nakamura H."/>
            <person name="Ohtoshi R."/>
            <person name="Tomita M."/>
            <person name="Numata K."/>
            <person name="Arakawa K."/>
        </authorList>
    </citation>
    <scope>NUCLEOTIDE SEQUENCE [LARGE SCALE GENOMIC DNA]</scope>
</reference>